<proteinExistence type="predicted"/>
<gene>
    <name evidence="1" type="ORF">B9Z19DRAFT_1097456</name>
</gene>
<name>A0A2T6ZA17_TUBBO</name>
<comment type="caution">
    <text evidence="1">The sequence shown here is derived from an EMBL/GenBank/DDBJ whole genome shotgun (WGS) entry which is preliminary data.</text>
</comment>
<reference evidence="1 2" key="1">
    <citation type="submission" date="2017-04" db="EMBL/GenBank/DDBJ databases">
        <title>Draft genome sequence of Tuber borchii Vittad., a whitish edible truffle.</title>
        <authorList>
            <consortium name="DOE Joint Genome Institute"/>
            <person name="Murat C."/>
            <person name="Kuo A."/>
            <person name="Barry K.W."/>
            <person name="Clum A."/>
            <person name="Dockter R.B."/>
            <person name="Fauchery L."/>
            <person name="Iotti M."/>
            <person name="Kohler A."/>
            <person name="Labutti K."/>
            <person name="Lindquist E.A."/>
            <person name="Lipzen A."/>
            <person name="Ohm R.A."/>
            <person name="Wang M."/>
            <person name="Grigoriev I.V."/>
            <person name="Zambonelli A."/>
            <person name="Martin F.M."/>
        </authorList>
    </citation>
    <scope>NUCLEOTIDE SEQUENCE [LARGE SCALE GENOMIC DNA]</scope>
    <source>
        <strain evidence="1 2">Tbo3840</strain>
    </source>
</reference>
<dbReference type="Proteomes" id="UP000244722">
    <property type="component" value="Unassembled WGS sequence"/>
</dbReference>
<protein>
    <submittedName>
        <fullName evidence="1">Uncharacterized protein</fullName>
    </submittedName>
</protein>
<sequence length="63" mass="7186">MGELSILLPPPPPRVNGYPLGWLRFLHWQRAAIVAVRSTSYKTVITPSTMQRVSTFTHNDHSR</sequence>
<evidence type="ECO:0000313" key="1">
    <source>
        <dbReference type="EMBL" id="PUU72337.1"/>
    </source>
</evidence>
<evidence type="ECO:0000313" key="2">
    <source>
        <dbReference type="Proteomes" id="UP000244722"/>
    </source>
</evidence>
<organism evidence="1 2">
    <name type="scientific">Tuber borchii</name>
    <name type="common">White truffle</name>
    <dbReference type="NCBI Taxonomy" id="42251"/>
    <lineage>
        <taxon>Eukaryota</taxon>
        <taxon>Fungi</taxon>
        <taxon>Dikarya</taxon>
        <taxon>Ascomycota</taxon>
        <taxon>Pezizomycotina</taxon>
        <taxon>Pezizomycetes</taxon>
        <taxon>Pezizales</taxon>
        <taxon>Tuberaceae</taxon>
        <taxon>Tuber</taxon>
    </lineage>
</organism>
<keyword evidence="2" id="KW-1185">Reference proteome</keyword>
<accession>A0A2T6ZA17</accession>
<dbReference type="AlphaFoldDB" id="A0A2T6ZA17"/>
<dbReference type="EMBL" id="NESQ01000568">
    <property type="protein sequence ID" value="PUU72337.1"/>
    <property type="molecule type" value="Genomic_DNA"/>
</dbReference>